<dbReference type="InterPro" id="IPR039809">
    <property type="entry name" value="Chemokine_b/g/d"/>
</dbReference>
<evidence type="ECO:0000256" key="1">
    <source>
        <dbReference type="ARBA" id="ARBA00010868"/>
    </source>
</evidence>
<name>A0AA40HH06_CNENI</name>
<sequence length="227" mass="25402">MNGPSIRSSYLSEEKRPPLTLKDSWDSSSSVYRPPSRPDKRSHFGIESIPEEEDVQEDLGPAHFPPFQQTLGKACFSASTCSEVVRGQSAKWSERERPAARRTSPLSCLLRLNGPTERMKVSAAALFLLILSLTTASASQGQSRSPMAVNLSTSCCLKYQYEEKVLPRKLVVGYRKALNCNLSAIILVTKKNREICTNPNKEWVQDYIRDPNLPLLPPRKLPQVKSI</sequence>
<dbReference type="Pfam" id="PF00048">
    <property type="entry name" value="IL8"/>
    <property type="match status" value="1"/>
</dbReference>
<keyword evidence="3" id="KW-1015">Disulfide bond</keyword>
<dbReference type="EMBL" id="JAULJE010000020">
    <property type="protein sequence ID" value="KAK1331090.1"/>
    <property type="molecule type" value="Genomic_DNA"/>
</dbReference>
<feature type="domain" description="Chemokine interleukin-8-like" evidence="6">
    <location>
        <begin position="152"/>
        <end position="211"/>
    </location>
</feature>
<accession>A0AA40HH06</accession>
<comment type="caution">
    <text evidence="7">The sequence shown here is derived from an EMBL/GenBank/DDBJ whole genome shotgun (WGS) entry which is preliminary data.</text>
</comment>
<dbReference type="GO" id="GO:0030335">
    <property type="term" value="P:positive regulation of cell migration"/>
    <property type="evidence" value="ECO:0007669"/>
    <property type="project" value="TreeGrafter"/>
</dbReference>
<keyword evidence="4" id="KW-0964">Secreted</keyword>
<dbReference type="Gene3D" id="2.40.50.40">
    <property type="match status" value="1"/>
</dbReference>
<dbReference type="GO" id="GO:0061844">
    <property type="term" value="P:antimicrobial humoral immune response mediated by antimicrobial peptide"/>
    <property type="evidence" value="ECO:0007669"/>
    <property type="project" value="TreeGrafter"/>
</dbReference>
<evidence type="ECO:0000313" key="7">
    <source>
        <dbReference type="EMBL" id="KAK1331090.1"/>
    </source>
</evidence>
<dbReference type="FunFam" id="2.40.50.40:FF:000034">
    <property type="entry name" value="C-C motif chemokine"/>
    <property type="match status" value="1"/>
</dbReference>
<dbReference type="Proteomes" id="UP001177744">
    <property type="component" value="Unassembled WGS sequence"/>
</dbReference>
<dbReference type="SMART" id="SM00199">
    <property type="entry name" value="SCY"/>
    <property type="match status" value="1"/>
</dbReference>
<dbReference type="PANTHER" id="PTHR12015:SF21">
    <property type="entry name" value="C-C MOTIF CHEMOKINE 16"/>
    <property type="match status" value="1"/>
</dbReference>
<organism evidence="7 8">
    <name type="scientific">Cnephaeus nilssonii</name>
    <name type="common">Northern bat</name>
    <name type="synonym">Eptesicus nilssonii</name>
    <dbReference type="NCBI Taxonomy" id="3371016"/>
    <lineage>
        <taxon>Eukaryota</taxon>
        <taxon>Metazoa</taxon>
        <taxon>Chordata</taxon>
        <taxon>Craniata</taxon>
        <taxon>Vertebrata</taxon>
        <taxon>Euteleostomi</taxon>
        <taxon>Mammalia</taxon>
        <taxon>Eutheria</taxon>
        <taxon>Laurasiatheria</taxon>
        <taxon>Chiroptera</taxon>
        <taxon>Yangochiroptera</taxon>
        <taxon>Vespertilionidae</taxon>
        <taxon>Cnephaeus</taxon>
    </lineage>
</organism>
<protein>
    <recommendedName>
        <fullName evidence="4">C-C motif chemokine</fullName>
    </recommendedName>
</protein>
<dbReference type="GO" id="GO:0048245">
    <property type="term" value="P:eosinophil chemotaxis"/>
    <property type="evidence" value="ECO:0007669"/>
    <property type="project" value="TreeGrafter"/>
</dbReference>
<evidence type="ECO:0000256" key="2">
    <source>
        <dbReference type="ARBA" id="ARBA00022514"/>
    </source>
</evidence>
<dbReference type="AlphaFoldDB" id="A0AA40HH06"/>
<dbReference type="InterPro" id="IPR001811">
    <property type="entry name" value="Chemokine_IL8-like_dom"/>
</dbReference>
<comment type="similarity">
    <text evidence="1 4">Belongs to the intercrine beta (chemokine CC) family.</text>
</comment>
<gene>
    <name evidence="7" type="ORF">QTO34_009038</name>
</gene>
<dbReference type="GO" id="GO:0070098">
    <property type="term" value="P:chemokine-mediated signaling pathway"/>
    <property type="evidence" value="ECO:0007669"/>
    <property type="project" value="TreeGrafter"/>
</dbReference>
<evidence type="ECO:0000259" key="6">
    <source>
        <dbReference type="SMART" id="SM00199"/>
    </source>
</evidence>
<dbReference type="GO" id="GO:0048020">
    <property type="term" value="F:CCR chemokine receptor binding"/>
    <property type="evidence" value="ECO:0007669"/>
    <property type="project" value="TreeGrafter"/>
</dbReference>
<keyword evidence="4" id="KW-0145">Chemotaxis</keyword>
<dbReference type="SUPFAM" id="SSF54117">
    <property type="entry name" value="Interleukin 8-like chemokines"/>
    <property type="match status" value="1"/>
</dbReference>
<dbReference type="CDD" id="cd00272">
    <property type="entry name" value="Chemokine_CC"/>
    <property type="match status" value="1"/>
</dbReference>
<dbReference type="PROSITE" id="PS00472">
    <property type="entry name" value="SMALL_CYTOKINES_CC"/>
    <property type="match status" value="1"/>
</dbReference>
<keyword evidence="2 4" id="KW-0202">Cytokine</keyword>
<dbReference type="GO" id="GO:0005615">
    <property type="term" value="C:extracellular space"/>
    <property type="evidence" value="ECO:0007669"/>
    <property type="project" value="UniProtKB-KW"/>
</dbReference>
<proteinExistence type="inferred from homology"/>
<keyword evidence="8" id="KW-1185">Reference proteome</keyword>
<evidence type="ECO:0000256" key="4">
    <source>
        <dbReference type="RuleBase" id="RU361150"/>
    </source>
</evidence>
<dbReference type="PANTHER" id="PTHR12015">
    <property type="entry name" value="SMALL INDUCIBLE CYTOKINE A"/>
    <property type="match status" value="1"/>
</dbReference>
<evidence type="ECO:0000256" key="3">
    <source>
        <dbReference type="ARBA" id="ARBA00023157"/>
    </source>
</evidence>
<feature type="compositionally biased region" description="Polar residues" evidence="5">
    <location>
        <begin position="1"/>
        <end position="11"/>
    </location>
</feature>
<dbReference type="GO" id="GO:0006954">
    <property type="term" value="P:inflammatory response"/>
    <property type="evidence" value="ECO:0007669"/>
    <property type="project" value="TreeGrafter"/>
</dbReference>
<reference evidence="7" key="1">
    <citation type="submission" date="2023-06" db="EMBL/GenBank/DDBJ databases">
        <title>Reference genome for the Northern bat (Eptesicus nilssonii), a most northern bat species.</title>
        <authorList>
            <person name="Laine V.N."/>
            <person name="Pulliainen A.T."/>
            <person name="Lilley T.M."/>
        </authorList>
    </citation>
    <scope>NUCLEOTIDE SEQUENCE</scope>
    <source>
        <strain evidence="7">BLF_Eptnil</strain>
        <tissue evidence="7">Kidney</tissue>
    </source>
</reference>
<dbReference type="InterPro" id="IPR000827">
    <property type="entry name" value="Chemokine_CC_CS"/>
</dbReference>
<evidence type="ECO:0000256" key="5">
    <source>
        <dbReference type="SAM" id="MobiDB-lite"/>
    </source>
</evidence>
<dbReference type="GO" id="GO:0008009">
    <property type="term" value="F:chemokine activity"/>
    <property type="evidence" value="ECO:0007669"/>
    <property type="project" value="InterPro"/>
</dbReference>
<dbReference type="InterPro" id="IPR036048">
    <property type="entry name" value="Interleukin_8-like_sf"/>
</dbReference>
<feature type="region of interest" description="Disordered" evidence="5">
    <location>
        <begin position="1"/>
        <end position="47"/>
    </location>
</feature>
<evidence type="ECO:0000313" key="8">
    <source>
        <dbReference type="Proteomes" id="UP001177744"/>
    </source>
</evidence>
<comment type="subcellular location">
    <subcellularLocation>
        <location evidence="4">Secreted</location>
    </subcellularLocation>
</comment>